<name>A0AAV0WU26_9HEMI</name>
<comment type="caution">
    <text evidence="2">The sequence shown here is derived from an EMBL/GenBank/DDBJ whole genome shotgun (WGS) entry which is preliminary data.</text>
</comment>
<evidence type="ECO:0000313" key="3">
    <source>
        <dbReference type="Proteomes" id="UP001160148"/>
    </source>
</evidence>
<evidence type="ECO:0000313" key="2">
    <source>
        <dbReference type="EMBL" id="CAI6359362.1"/>
    </source>
</evidence>
<gene>
    <name evidence="2" type="ORF">MEUPH1_LOCUS14782</name>
</gene>
<feature type="compositionally biased region" description="Basic residues" evidence="1">
    <location>
        <begin position="1"/>
        <end position="11"/>
    </location>
</feature>
<dbReference type="Proteomes" id="UP001160148">
    <property type="component" value="Unassembled WGS sequence"/>
</dbReference>
<feature type="region of interest" description="Disordered" evidence="1">
    <location>
        <begin position="1"/>
        <end position="22"/>
    </location>
</feature>
<protein>
    <submittedName>
        <fullName evidence="2">Uncharacterized protein</fullName>
    </submittedName>
</protein>
<keyword evidence="3" id="KW-1185">Reference proteome</keyword>
<evidence type="ECO:0000256" key="1">
    <source>
        <dbReference type="SAM" id="MobiDB-lite"/>
    </source>
</evidence>
<sequence>MEPHYHQSRLYHHIDHEDDVPTPTEFRLTLDARQLDELKNTFAEQNYMTRPELRDTGLREVVLPSNTGIHGTKMTPHI</sequence>
<dbReference type="AlphaFoldDB" id="A0AAV0WU26"/>
<dbReference type="EMBL" id="CARXXK010000002">
    <property type="protein sequence ID" value="CAI6359362.1"/>
    <property type="molecule type" value="Genomic_DNA"/>
</dbReference>
<organism evidence="2 3">
    <name type="scientific">Macrosiphum euphorbiae</name>
    <name type="common">potato aphid</name>
    <dbReference type="NCBI Taxonomy" id="13131"/>
    <lineage>
        <taxon>Eukaryota</taxon>
        <taxon>Metazoa</taxon>
        <taxon>Ecdysozoa</taxon>
        <taxon>Arthropoda</taxon>
        <taxon>Hexapoda</taxon>
        <taxon>Insecta</taxon>
        <taxon>Pterygota</taxon>
        <taxon>Neoptera</taxon>
        <taxon>Paraneoptera</taxon>
        <taxon>Hemiptera</taxon>
        <taxon>Sternorrhyncha</taxon>
        <taxon>Aphidomorpha</taxon>
        <taxon>Aphidoidea</taxon>
        <taxon>Aphididae</taxon>
        <taxon>Macrosiphini</taxon>
        <taxon>Macrosiphum</taxon>
    </lineage>
</organism>
<proteinExistence type="predicted"/>
<accession>A0AAV0WU26</accession>
<reference evidence="2 3" key="1">
    <citation type="submission" date="2023-01" db="EMBL/GenBank/DDBJ databases">
        <authorList>
            <person name="Whitehead M."/>
        </authorList>
    </citation>
    <scope>NUCLEOTIDE SEQUENCE [LARGE SCALE GENOMIC DNA]</scope>
</reference>